<dbReference type="GO" id="GO:0018580">
    <property type="term" value="F:nitronate monooxygenase activity"/>
    <property type="evidence" value="ECO:0007669"/>
    <property type="project" value="InterPro"/>
</dbReference>
<dbReference type="InterPro" id="IPR013785">
    <property type="entry name" value="Aldolase_TIM"/>
</dbReference>
<dbReference type="PANTHER" id="PTHR42747">
    <property type="entry name" value="NITRONATE MONOOXYGENASE-RELATED"/>
    <property type="match status" value="1"/>
</dbReference>
<dbReference type="SUPFAM" id="SSF51412">
    <property type="entry name" value="Inosine monophosphate dehydrogenase (IMPDH)"/>
    <property type="match status" value="1"/>
</dbReference>
<keyword evidence="6 7" id="KW-0503">Monooxygenase</keyword>
<gene>
    <name evidence="7" type="ORF">AKO1_010445</name>
</gene>
<evidence type="ECO:0000256" key="1">
    <source>
        <dbReference type="ARBA" id="ARBA00001917"/>
    </source>
</evidence>
<evidence type="ECO:0000256" key="2">
    <source>
        <dbReference type="ARBA" id="ARBA00009881"/>
    </source>
</evidence>
<name>A0AAW2ZL53_9EUKA</name>
<dbReference type="CDD" id="cd04730">
    <property type="entry name" value="NPD_like"/>
    <property type="match status" value="1"/>
</dbReference>
<dbReference type="AlphaFoldDB" id="A0AAW2ZL53"/>
<accession>A0AAW2ZL53</accession>
<comment type="caution">
    <text evidence="7">The sequence shown here is derived from an EMBL/GenBank/DDBJ whole genome shotgun (WGS) entry which is preliminary data.</text>
</comment>
<comment type="cofactor">
    <cofactor evidence="1">
        <name>FMN</name>
        <dbReference type="ChEBI" id="CHEBI:58210"/>
    </cofactor>
</comment>
<proteinExistence type="inferred from homology"/>
<dbReference type="InterPro" id="IPR004136">
    <property type="entry name" value="NMO"/>
</dbReference>
<dbReference type="PANTHER" id="PTHR42747:SF3">
    <property type="entry name" value="NITRONATE MONOOXYGENASE-RELATED"/>
    <property type="match status" value="1"/>
</dbReference>
<dbReference type="Pfam" id="PF03060">
    <property type="entry name" value="NMO"/>
    <property type="match status" value="1"/>
</dbReference>
<evidence type="ECO:0000256" key="6">
    <source>
        <dbReference type="ARBA" id="ARBA00023033"/>
    </source>
</evidence>
<keyword evidence="4" id="KW-0288">FMN</keyword>
<organism evidence="7 8">
    <name type="scientific">Acrasis kona</name>
    <dbReference type="NCBI Taxonomy" id="1008807"/>
    <lineage>
        <taxon>Eukaryota</taxon>
        <taxon>Discoba</taxon>
        <taxon>Heterolobosea</taxon>
        <taxon>Tetramitia</taxon>
        <taxon>Eutetramitia</taxon>
        <taxon>Acrasidae</taxon>
        <taxon>Acrasis</taxon>
    </lineage>
</organism>
<reference evidence="7 8" key="1">
    <citation type="submission" date="2024-03" db="EMBL/GenBank/DDBJ databases">
        <title>The Acrasis kona genome and developmental transcriptomes reveal deep origins of eukaryotic multicellular pathways.</title>
        <authorList>
            <person name="Sheikh S."/>
            <person name="Fu C.-J."/>
            <person name="Brown M.W."/>
            <person name="Baldauf S.L."/>
        </authorList>
    </citation>
    <scope>NUCLEOTIDE SEQUENCE [LARGE SCALE GENOMIC DNA]</scope>
    <source>
        <strain evidence="7 8">ATCC MYA-3509</strain>
    </source>
</reference>
<evidence type="ECO:0000256" key="3">
    <source>
        <dbReference type="ARBA" id="ARBA00022630"/>
    </source>
</evidence>
<protein>
    <submittedName>
        <fullName evidence="7">Nitronate monooxygenase</fullName>
    </submittedName>
</protein>
<dbReference type="EMBL" id="JAOPGA020001564">
    <property type="protein sequence ID" value="KAL0489525.1"/>
    <property type="molecule type" value="Genomic_DNA"/>
</dbReference>
<dbReference type="Proteomes" id="UP001431209">
    <property type="component" value="Unassembled WGS sequence"/>
</dbReference>
<evidence type="ECO:0000256" key="4">
    <source>
        <dbReference type="ARBA" id="ARBA00022643"/>
    </source>
</evidence>
<evidence type="ECO:0000256" key="5">
    <source>
        <dbReference type="ARBA" id="ARBA00023002"/>
    </source>
</evidence>
<sequence length="348" mass="37912">MSLTRLGLRYPLIVAPMAGGPSTPKLTAISSNTGALGSIGAAYLTPNQIKIAADEVKKNTQKPFAINLFVPSNTKDPTPNQIHIAKEELKPYEQQLHVKIPDIQGPFDHDFDQQVEAVLDARPSVFSFCFGLLPKEYIKKAHDEGILVVGTATTVDEAILLCKNNVDAIVLQGVEAGGHRGIFDVQAEDPQISTFNLLNDCLKNKMLCKVPLIAAGGIMNSNHIKKMLNAGASAVQMGTAFLTCTEAGTSAPYRRALSKESRDTELTRVFSGRIARGIKNKFLNEMKTKNILSFPAQNTLTRFLRNASVQNDSEDYLSLWSGTGEGTLWTGSAEDLIKDLFDNVPNKH</sequence>
<evidence type="ECO:0000313" key="8">
    <source>
        <dbReference type="Proteomes" id="UP001431209"/>
    </source>
</evidence>
<evidence type="ECO:0000313" key="7">
    <source>
        <dbReference type="EMBL" id="KAL0489525.1"/>
    </source>
</evidence>
<keyword evidence="3" id="KW-0285">Flavoprotein</keyword>
<comment type="similarity">
    <text evidence="2">Belongs to the nitronate monooxygenase family. NMO class I subfamily.</text>
</comment>
<keyword evidence="8" id="KW-1185">Reference proteome</keyword>
<keyword evidence="5" id="KW-0560">Oxidoreductase</keyword>
<dbReference type="Gene3D" id="3.20.20.70">
    <property type="entry name" value="Aldolase class I"/>
    <property type="match status" value="1"/>
</dbReference>